<organism evidence="2 3">
    <name type="scientific">Rubrimonas cliftonensis</name>
    <dbReference type="NCBI Taxonomy" id="89524"/>
    <lineage>
        <taxon>Bacteria</taxon>
        <taxon>Pseudomonadati</taxon>
        <taxon>Pseudomonadota</taxon>
        <taxon>Alphaproteobacteria</taxon>
        <taxon>Rhodobacterales</taxon>
        <taxon>Paracoccaceae</taxon>
        <taxon>Rubrimonas</taxon>
    </lineage>
</organism>
<protein>
    <submittedName>
        <fullName evidence="2">Relaxasome subunit MobC</fullName>
    </submittedName>
</protein>
<dbReference type="RefSeq" id="WP_093256395.1">
    <property type="nucleotide sequence ID" value="NZ_FNQM01000031.1"/>
</dbReference>
<evidence type="ECO:0000313" key="2">
    <source>
        <dbReference type="EMBL" id="SEB02156.1"/>
    </source>
</evidence>
<evidence type="ECO:0000256" key="1">
    <source>
        <dbReference type="SAM" id="MobiDB-lite"/>
    </source>
</evidence>
<gene>
    <name evidence="2" type="ORF">SAMN05444370_13110</name>
</gene>
<name>A0A1H4FXS8_9RHOB</name>
<proteinExistence type="predicted"/>
<sequence length="101" mass="11557">MPRRSSEKQIQHLKSKIERLQAEAREHERKRATREKIVLGAAVKKLIEASSQHGQRLLRDLDGYITRDCDRDLVGLPIRKAPAPSPLSSQMTDDALDDFIR</sequence>
<dbReference type="OrthoDB" id="7477886at2"/>
<dbReference type="Proteomes" id="UP000198703">
    <property type="component" value="Unassembled WGS sequence"/>
</dbReference>
<evidence type="ECO:0000313" key="3">
    <source>
        <dbReference type="Proteomes" id="UP000198703"/>
    </source>
</evidence>
<feature type="region of interest" description="Disordered" evidence="1">
    <location>
        <begin position="1"/>
        <end position="31"/>
    </location>
</feature>
<dbReference type="EMBL" id="FNQM01000031">
    <property type="protein sequence ID" value="SEB02156.1"/>
    <property type="molecule type" value="Genomic_DNA"/>
</dbReference>
<accession>A0A1H4FXS8</accession>
<keyword evidence="3" id="KW-1185">Reference proteome</keyword>
<reference evidence="2 3" key="1">
    <citation type="submission" date="2016-10" db="EMBL/GenBank/DDBJ databases">
        <authorList>
            <person name="de Groot N.N."/>
        </authorList>
    </citation>
    <scope>NUCLEOTIDE SEQUENCE [LARGE SCALE GENOMIC DNA]</scope>
    <source>
        <strain evidence="2 3">DSM 15345</strain>
    </source>
</reference>
<dbReference type="AlphaFoldDB" id="A0A1H4FXS8"/>
<feature type="region of interest" description="Disordered" evidence="1">
    <location>
        <begin position="77"/>
        <end position="101"/>
    </location>
</feature>